<reference evidence="1" key="1">
    <citation type="journal article" date="2014" name="Front. Microbiol.">
        <title>High frequency of phylogenetically diverse reductive dehalogenase-homologous genes in deep subseafloor sedimentary metagenomes.</title>
        <authorList>
            <person name="Kawai M."/>
            <person name="Futagami T."/>
            <person name="Toyoda A."/>
            <person name="Takaki Y."/>
            <person name="Nishi S."/>
            <person name="Hori S."/>
            <person name="Arai W."/>
            <person name="Tsubouchi T."/>
            <person name="Morono Y."/>
            <person name="Uchiyama I."/>
            <person name="Ito T."/>
            <person name="Fujiyama A."/>
            <person name="Inagaki F."/>
            <person name="Takami H."/>
        </authorList>
    </citation>
    <scope>NUCLEOTIDE SEQUENCE</scope>
    <source>
        <strain evidence="1">Expedition CK06-06</strain>
    </source>
</reference>
<proteinExistence type="predicted"/>
<name>X1TX30_9ZZZZ</name>
<protein>
    <submittedName>
        <fullName evidence="1">Uncharacterized protein</fullName>
    </submittedName>
</protein>
<gene>
    <name evidence="1" type="ORF">S12H4_30719</name>
</gene>
<organism evidence="1">
    <name type="scientific">marine sediment metagenome</name>
    <dbReference type="NCBI Taxonomy" id="412755"/>
    <lineage>
        <taxon>unclassified sequences</taxon>
        <taxon>metagenomes</taxon>
        <taxon>ecological metagenomes</taxon>
    </lineage>
</organism>
<comment type="caution">
    <text evidence="1">The sequence shown here is derived from an EMBL/GenBank/DDBJ whole genome shotgun (WGS) entry which is preliminary data.</text>
</comment>
<feature type="non-terminal residue" evidence="1">
    <location>
        <position position="1"/>
    </location>
</feature>
<dbReference type="EMBL" id="BARW01017851">
    <property type="protein sequence ID" value="GAI92120.1"/>
    <property type="molecule type" value="Genomic_DNA"/>
</dbReference>
<evidence type="ECO:0000313" key="1">
    <source>
        <dbReference type="EMBL" id="GAI92120.1"/>
    </source>
</evidence>
<accession>X1TX30</accession>
<sequence>GITFSGIAFASLSNFHYGIRLKQTSTAMGTVAIDILLYEPCPHLRAF</sequence>
<dbReference type="AlphaFoldDB" id="X1TX30"/>